<keyword evidence="6" id="KW-0539">Nucleus</keyword>
<feature type="region of interest" description="Disordered" evidence="9">
    <location>
        <begin position="468"/>
        <end position="500"/>
    </location>
</feature>
<dbReference type="Gene3D" id="3.40.50.10190">
    <property type="entry name" value="BRCT domain"/>
    <property type="match status" value="1"/>
</dbReference>
<name>A0ABR3S7U8_9PLEO</name>
<evidence type="ECO:0000256" key="4">
    <source>
        <dbReference type="ARBA" id="ARBA00022763"/>
    </source>
</evidence>
<protein>
    <recommendedName>
        <fullName evidence="10">FHA domain-containing protein</fullName>
    </recommendedName>
</protein>
<dbReference type="Gene3D" id="2.60.200.20">
    <property type="match status" value="1"/>
</dbReference>
<dbReference type="PANTHER" id="PTHR12162">
    <property type="entry name" value="NIBRIN-RELATED"/>
    <property type="match status" value="1"/>
</dbReference>
<dbReference type="Gene3D" id="3.40.50.10980">
    <property type="entry name" value="Nibrin, BRCT2 domain"/>
    <property type="match status" value="1"/>
</dbReference>
<gene>
    <name evidence="11" type="ORF">SLS60_000926</name>
</gene>
<evidence type="ECO:0000256" key="5">
    <source>
        <dbReference type="ARBA" id="ARBA00023204"/>
    </source>
</evidence>
<dbReference type="Proteomes" id="UP001521785">
    <property type="component" value="Unassembled WGS sequence"/>
</dbReference>
<evidence type="ECO:0000256" key="7">
    <source>
        <dbReference type="ARBA" id="ARBA00044757"/>
    </source>
</evidence>
<dbReference type="PANTHER" id="PTHR12162:SF0">
    <property type="entry name" value="NIBRIN"/>
    <property type="match status" value="1"/>
</dbReference>
<feature type="coiled-coil region" evidence="8">
    <location>
        <begin position="565"/>
        <end position="608"/>
    </location>
</feature>
<feature type="region of interest" description="Disordered" evidence="9">
    <location>
        <begin position="379"/>
        <end position="455"/>
    </location>
</feature>
<proteinExistence type="inferred from homology"/>
<feature type="region of interest" description="Disordered" evidence="9">
    <location>
        <begin position="526"/>
        <end position="553"/>
    </location>
</feature>
<dbReference type="InterPro" id="IPR008984">
    <property type="entry name" value="SMAD_FHA_dom_sf"/>
</dbReference>
<keyword evidence="4" id="KW-0227">DNA damage</keyword>
<evidence type="ECO:0000256" key="3">
    <source>
        <dbReference type="ARBA" id="ARBA00022454"/>
    </source>
</evidence>
<organism evidence="11 12">
    <name type="scientific">Paraconiothyrium brasiliense</name>
    <dbReference type="NCBI Taxonomy" id="300254"/>
    <lineage>
        <taxon>Eukaryota</taxon>
        <taxon>Fungi</taxon>
        <taxon>Dikarya</taxon>
        <taxon>Ascomycota</taxon>
        <taxon>Pezizomycotina</taxon>
        <taxon>Dothideomycetes</taxon>
        <taxon>Pleosporomycetidae</taxon>
        <taxon>Pleosporales</taxon>
        <taxon>Massarineae</taxon>
        <taxon>Didymosphaeriaceae</taxon>
        <taxon>Paraconiothyrium</taxon>
    </lineage>
</organism>
<dbReference type="Pfam" id="PF16508">
    <property type="entry name" value="NIBRIN_BRCT_II"/>
    <property type="match status" value="1"/>
</dbReference>
<comment type="similarity">
    <text evidence="7">Belongs to the Nibrin family.</text>
</comment>
<comment type="subcellular location">
    <subcellularLocation>
        <location evidence="2">Chromosome</location>
    </subcellularLocation>
    <subcellularLocation>
        <location evidence="1">Nucleus</location>
    </subcellularLocation>
</comment>
<dbReference type="InterPro" id="IPR043014">
    <property type="entry name" value="Nibrin_BRCT2_sf"/>
</dbReference>
<dbReference type="SUPFAM" id="SSF52113">
    <property type="entry name" value="BRCT domain"/>
    <property type="match status" value="1"/>
</dbReference>
<evidence type="ECO:0000259" key="10">
    <source>
        <dbReference type="PROSITE" id="PS50006"/>
    </source>
</evidence>
<dbReference type="EMBL" id="JAKJXO020000001">
    <property type="protein sequence ID" value="KAL1612697.1"/>
    <property type="molecule type" value="Genomic_DNA"/>
</dbReference>
<keyword evidence="5" id="KW-0234">DNA repair</keyword>
<feature type="domain" description="FHA" evidence="10">
    <location>
        <begin position="23"/>
        <end position="92"/>
    </location>
</feature>
<dbReference type="InterPro" id="IPR036420">
    <property type="entry name" value="BRCT_dom_sf"/>
</dbReference>
<dbReference type="InterPro" id="IPR040227">
    <property type="entry name" value="Nibrin-rel"/>
</dbReference>
<evidence type="ECO:0000256" key="8">
    <source>
        <dbReference type="SAM" id="Coils"/>
    </source>
</evidence>
<keyword evidence="12" id="KW-1185">Reference proteome</keyword>
<evidence type="ECO:0000313" key="12">
    <source>
        <dbReference type="Proteomes" id="UP001521785"/>
    </source>
</evidence>
<dbReference type="InterPro" id="IPR032429">
    <property type="entry name" value="Nibrin_BRCT2"/>
</dbReference>
<evidence type="ECO:0000256" key="6">
    <source>
        <dbReference type="ARBA" id="ARBA00023242"/>
    </source>
</evidence>
<keyword evidence="3" id="KW-0158">Chromosome</keyword>
<evidence type="ECO:0000313" key="11">
    <source>
        <dbReference type="EMBL" id="KAL1612697.1"/>
    </source>
</evidence>
<evidence type="ECO:0000256" key="1">
    <source>
        <dbReference type="ARBA" id="ARBA00004123"/>
    </source>
</evidence>
<dbReference type="PROSITE" id="PS50006">
    <property type="entry name" value="FHA_DOMAIN"/>
    <property type="match status" value="1"/>
</dbReference>
<evidence type="ECO:0000256" key="9">
    <source>
        <dbReference type="SAM" id="MobiDB-lite"/>
    </source>
</evidence>
<accession>A0ABR3S7U8</accession>
<sequence length="821" mass="92131">MWFLEHEILFGGKRVWLRPGSQQLFGRTKNSDGVSSAGKNVFIDNKNVSRKHMMIKVLDGPPADGTKVHKRSYIEITDLSCRQGTVVDGDKTLKSSKQPDGSIAEDTTTLTGTEHTIRLSNSYPPFTIKWQDVVFTYASKEKKGTSQSQGSTRNAELHAMDIKTSTEFLYGQTTHVVSQKRNLPKVLQALVSGTPVVTVDYLDAVLSAAAQTTDPEGNYVPSQLEEDFEMWWPQEKEYIPPAGQEPVPRPDQMLAPDPARSAVFSGLTFVFLNEAQHTSLHQVVAGGGGKALLFDTRLGESTVEEYVDYVRSIAGQKKRGSASKDGLPVVTVRLPTYPEELEEWATTFVTGVDRSLNQRSILQNEFLDAIIANNASSLRQPPADIDINTSVPEPIPTQRSLREPTPSSPSRVQPQDLELSSLPADGPVRTNPRKRPARRAITSRFTGFDDYEPPPKARKIEHIQVKDTPMEDVQPSEQQSVPEYEPAMQSQLAPATQTQRTTRSLLLNNVDASIKADQMFPASAQFRKKRDATQAPAAAASVQPDSWTEPAPDRTQMRLERLKVMQEQRDEKMKQEINVKEETRKRMAEEEERRRVEEEQTRADLEGVDISTLHIDIKVLDMKIRPSEDRTFARTQLHGKGWNPEWNGRKNFKKFRRRGIDKEATAQSQKVIVTLKPAPPRKGFGDSMVMDEVAPVRTAEDEKRLRRRLGGRLPDSDDERPIGFQRRKRPKPTEVVDVEGSGPDEEESPRACGSTMRHSGRTQRVVETQLEDTQTQRQSKKRAGGPLTVAAGQPSAKKNRTVNEDSDEEEGGFRFRKKVRS</sequence>
<feature type="region of interest" description="Disordered" evidence="9">
    <location>
        <begin position="698"/>
        <end position="821"/>
    </location>
</feature>
<dbReference type="InterPro" id="IPR000253">
    <property type="entry name" value="FHA_dom"/>
</dbReference>
<reference evidence="11 12" key="1">
    <citation type="submission" date="2024-02" db="EMBL/GenBank/DDBJ databases">
        <title>De novo assembly and annotation of 12 fungi associated with fruit tree decline syndrome in Ontario, Canada.</title>
        <authorList>
            <person name="Sulman M."/>
            <person name="Ellouze W."/>
            <person name="Ilyukhin E."/>
        </authorList>
    </citation>
    <scope>NUCLEOTIDE SEQUENCE [LARGE SCALE GENOMIC DNA]</scope>
    <source>
        <strain evidence="11 12">M42-189</strain>
    </source>
</reference>
<comment type="caution">
    <text evidence="11">The sequence shown here is derived from an EMBL/GenBank/DDBJ whole genome shotgun (WGS) entry which is preliminary data.</text>
</comment>
<evidence type="ECO:0000256" key="2">
    <source>
        <dbReference type="ARBA" id="ARBA00004286"/>
    </source>
</evidence>
<keyword evidence="8" id="KW-0175">Coiled coil</keyword>
<dbReference type="SUPFAM" id="SSF49879">
    <property type="entry name" value="SMAD/FHA domain"/>
    <property type="match status" value="1"/>
</dbReference>